<proteinExistence type="predicted"/>
<dbReference type="InterPro" id="IPR044662">
    <property type="entry name" value="HS1/DABB1-like"/>
</dbReference>
<name>A0A8H7PQT9_MORIS</name>
<dbReference type="AlphaFoldDB" id="A0A8H7PQT9"/>
<dbReference type="PROSITE" id="PS51502">
    <property type="entry name" value="S_R_A_B_BARREL"/>
    <property type="match status" value="1"/>
</dbReference>
<dbReference type="Proteomes" id="UP000654370">
    <property type="component" value="Unassembled WGS sequence"/>
</dbReference>
<dbReference type="SUPFAM" id="SSF54909">
    <property type="entry name" value="Dimeric alpha+beta barrel"/>
    <property type="match status" value="1"/>
</dbReference>
<dbReference type="OrthoDB" id="42919at2759"/>
<evidence type="ECO:0000313" key="4">
    <source>
        <dbReference type="Proteomes" id="UP000654370"/>
    </source>
</evidence>
<evidence type="ECO:0000259" key="2">
    <source>
        <dbReference type="PROSITE" id="PS51502"/>
    </source>
</evidence>
<dbReference type="SMART" id="SM00886">
    <property type="entry name" value="Dabb"/>
    <property type="match status" value="1"/>
</dbReference>
<evidence type="ECO:0000313" key="3">
    <source>
        <dbReference type="EMBL" id="KAG2178769.1"/>
    </source>
</evidence>
<organism evidence="3 4">
    <name type="scientific">Mortierella isabellina</name>
    <name type="common">Filamentous fungus</name>
    <name type="synonym">Umbelopsis isabellina</name>
    <dbReference type="NCBI Taxonomy" id="91625"/>
    <lineage>
        <taxon>Eukaryota</taxon>
        <taxon>Fungi</taxon>
        <taxon>Fungi incertae sedis</taxon>
        <taxon>Mucoromycota</taxon>
        <taxon>Mucoromycotina</taxon>
        <taxon>Umbelopsidomycetes</taxon>
        <taxon>Umbelopsidales</taxon>
        <taxon>Umbelopsidaceae</taxon>
        <taxon>Umbelopsis</taxon>
    </lineage>
</organism>
<keyword evidence="4" id="KW-1185">Reference proteome</keyword>
<sequence>MTVVHVVLVKFKAEVGEAMKQELCNKVVSLKDVIPGIIKASAGKNFSDRSKGFEWGWVFEHTSKKDLDDYAVHPAHQEFVKLLGNYRTDILAFDYEI</sequence>
<comment type="caution">
    <text evidence="3">The sequence shown here is derived from an EMBL/GenBank/DDBJ whole genome shotgun (WGS) entry which is preliminary data.</text>
</comment>
<feature type="domain" description="Stress-response A/B barrel" evidence="2">
    <location>
        <begin position="3"/>
        <end position="95"/>
    </location>
</feature>
<comment type="subunit">
    <text evidence="1">Homodimer.</text>
</comment>
<dbReference type="InterPro" id="IPR011008">
    <property type="entry name" value="Dimeric_a/b-barrel"/>
</dbReference>
<accession>A0A8H7PQT9</accession>
<dbReference type="PANTHER" id="PTHR33178:SF10">
    <property type="entry name" value="STRESS-RESPONSE A_B BARREL DOMAIN-CONTAINING PROTEIN"/>
    <property type="match status" value="1"/>
</dbReference>
<dbReference type="InterPro" id="IPR013097">
    <property type="entry name" value="Dabb"/>
</dbReference>
<dbReference type="Gene3D" id="3.30.70.100">
    <property type="match status" value="1"/>
</dbReference>
<reference evidence="3" key="1">
    <citation type="submission" date="2020-12" db="EMBL/GenBank/DDBJ databases">
        <title>Metabolic potential, ecology and presence of endohyphal bacteria is reflected in genomic diversity of Mucoromycotina.</title>
        <authorList>
            <person name="Muszewska A."/>
            <person name="Okrasinska A."/>
            <person name="Steczkiewicz K."/>
            <person name="Drgas O."/>
            <person name="Orlowska M."/>
            <person name="Perlinska-Lenart U."/>
            <person name="Aleksandrzak-Piekarczyk T."/>
            <person name="Szatraj K."/>
            <person name="Zielenkiewicz U."/>
            <person name="Pilsyk S."/>
            <person name="Malc E."/>
            <person name="Mieczkowski P."/>
            <person name="Kruszewska J.S."/>
            <person name="Biernat P."/>
            <person name="Pawlowska J."/>
        </authorList>
    </citation>
    <scope>NUCLEOTIDE SEQUENCE</scope>
    <source>
        <strain evidence="3">WA0000067209</strain>
    </source>
</reference>
<evidence type="ECO:0000256" key="1">
    <source>
        <dbReference type="ARBA" id="ARBA00011738"/>
    </source>
</evidence>
<dbReference type="EMBL" id="JAEPQZ010000007">
    <property type="protein sequence ID" value="KAG2178769.1"/>
    <property type="molecule type" value="Genomic_DNA"/>
</dbReference>
<dbReference type="Pfam" id="PF07876">
    <property type="entry name" value="Dabb"/>
    <property type="match status" value="1"/>
</dbReference>
<dbReference type="PANTHER" id="PTHR33178">
    <property type="match status" value="1"/>
</dbReference>
<protein>
    <recommendedName>
        <fullName evidence="2">Stress-response A/B barrel domain-containing protein</fullName>
    </recommendedName>
</protein>
<gene>
    <name evidence="3" type="ORF">INT43_001615</name>
</gene>